<evidence type="ECO:0000313" key="4">
    <source>
        <dbReference type="Proteomes" id="UP000683360"/>
    </source>
</evidence>
<dbReference type="Gene3D" id="3.30.70.1820">
    <property type="entry name" value="L1 transposable element, RRM domain"/>
    <property type="match status" value="1"/>
</dbReference>
<feature type="compositionally biased region" description="Polar residues" evidence="1">
    <location>
        <begin position="36"/>
        <end position="50"/>
    </location>
</feature>
<dbReference type="Pfam" id="PF03372">
    <property type="entry name" value="Exo_endo_phos"/>
    <property type="match status" value="1"/>
</dbReference>
<proteinExistence type="predicted"/>
<dbReference type="InterPro" id="IPR005135">
    <property type="entry name" value="Endo/exonuclease/phosphatase"/>
</dbReference>
<evidence type="ECO:0000313" key="3">
    <source>
        <dbReference type="EMBL" id="CAG2239766.1"/>
    </source>
</evidence>
<dbReference type="EMBL" id="CAJPWZ010002534">
    <property type="protein sequence ID" value="CAG2239766.1"/>
    <property type="molecule type" value="Genomic_DNA"/>
</dbReference>
<keyword evidence="4" id="KW-1185">Reference proteome</keyword>
<comment type="caution">
    <text evidence="3">The sequence shown here is derived from an EMBL/GenBank/DDBJ whole genome shotgun (WGS) entry which is preliminary data.</text>
</comment>
<feature type="domain" description="Endonuclease/exonuclease/phosphatase" evidence="2">
    <location>
        <begin position="320"/>
        <end position="438"/>
    </location>
</feature>
<dbReference type="OrthoDB" id="5971988at2759"/>
<dbReference type="GO" id="GO:0003824">
    <property type="term" value="F:catalytic activity"/>
    <property type="evidence" value="ECO:0007669"/>
    <property type="project" value="InterPro"/>
</dbReference>
<protein>
    <recommendedName>
        <fullName evidence="2">Endonuclease/exonuclease/phosphatase domain-containing protein</fullName>
    </recommendedName>
</protein>
<reference evidence="3" key="1">
    <citation type="submission" date="2021-03" db="EMBL/GenBank/DDBJ databases">
        <authorList>
            <person name="Bekaert M."/>
        </authorList>
    </citation>
    <scope>NUCLEOTIDE SEQUENCE</scope>
</reference>
<accession>A0A8S3U8G9</accession>
<sequence length="493" mass="57391">MNSKKDGNGTRKRKNSKDQNISGEKPQKQKQKQKSSTHNFKNVNKQSAAVQNKIDPILPSTSTMTSYDSCQMIQGKQNMQHFIQPQQNFASPVFQQMSPMSGYYPVPSQSPSHPMPPPIMQSTLNQGSESGDRIDFLVQKVEEIFKKLSSIDELTKKIGNFEISVKSLTKTVEKGSKRIDEVEKSMAFMNQNFESSKSESVYLKTTITEIKSEHGEMVNGFDCLRADMDELHERHVDLQIRSMRENLVFSGIPELSENESSEQTEDIIKDFMKINMKMDIIMDFQRAHRFGKKTQIKIDDRDTYMTRPIVCRFKNFKDRELKQLYQEFRDLLKCNDLLCLTETKLDDLDEISFEDFTFHYKNRKTFTSFRSGGIPLGYRSQVDRILFRTEDDIIMGIVYIPPENNRYTSENAMSEIEIEFLELQKNSNCIFLLGDFNSRTANEQDFFNISDFEEHLTDFIDVNEFNDIHVLDDLKIPRIRNSLILLSIHMEEN</sequence>
<feature type="region of interest" description="Disordered" evidence="1">
    <location>
        <begin position="1"/>
        <end position="59"/>
    </location>
</feature>
<dbReference type="InterPro" id="IPR036691">
    <property type="entry name" value="Endo/exonu/phosph_ase_sf"/>
</dbReference>
<dbReference type="Proteomes" id="UP000683360">
    <property type="component" value="Unassembled WGS sequence"/>
</dbReference>
<gene>
    <name evidence="3" type="ORF">MEDL_52092</name>
</gene>
<dbReference type="SUPFAM" id="SSF56219">
    <property type="entry name" value="DNase I-like"/>
    <property type="match status" value="1"/>
</dbReference>
<name>A0A8S3U8G9_MYTED</name>
<evidence type="ECO:0000259" key="2">
    <source>
        <dbReference type="Pfam" id="PF03372"/>
    </source>
</evidence>
<organism evidence="3 4">
    <name type="scientific">Mytilus edulis</name>
    <name type="common">Blue mussel</name>
    <dbReference type="NCBI Taxonomy" id="6550"/>
    <lineage>
        <taxon>Eukaryota</taxon>
        <taxon>Metazoa</taxon>
        <taxon>Spiralia</taxon>
        <taxon>Lophotrochozoa</taxon>
        <taxon>Mollusca</taxon>
        <taxon>Bivalvia</taxon>
        <taxon>Autobranchia</taxon>
        <taxon>Pteriomorphia</taxon>
        <taxon>Mytilida</taxon>
        <taxon>Mytiloidea</taxon>
        <taxon>Mytilidae</taxon>
        <taxon>Mytilinae</taxon>
        <taxon>Mytilus</taxon>
    </lineage>
</organism>
<dbReference type="AlphaFoldDB" id="A0A8S3U8G9"/>
<evidence type="ECO:0000256" key="1">
    <source>
        <dbReference type="SAM" id="MobiDB-lite"/>
    </source>
</evidence>